<dbReference type="InterPro" id="IPR006076">
    <property type="entry name" value="FAD-dep_OxRdtase"/>
</dbReference>
<evidence type="ECO:0000313" key="3">
    <source>
        <dbReference type="EMBL" id="SCB48984.1"/>
    </source>
</evidence>
<proteinExistence type="predicted"/>
<dbReference type="EMBL" id="FMAE01000010">
    <property type="protein sequence ID" value="SCB48984.1"/>
    <property type="molecule type" value="Genomic_DNA"/>
</dbReference>
<evidence type="ECO:0000256" key="1">
    <source>
        <dbReference type="ARBA" id="ARBA00023002"/>
    </source>
</evidence>
<keyword evidence="1" id="KW-0560">Oxidoreductase</keyword>
<dbReference type="InterPro" id="IPR036188">
    <property type="entry name" value="FAD/NAD-bd_sf"/>
</dbReference>
<reference evidence="3 4" key="1">
    <citation type="submission" date="2016-08" db="EMBL/GenBank/DDBJ databases">
        <authorList>
            <person name="Seilhamer J.J."/>
        </authorList>
    </citation>
    <scope>NUCLEOTIDE SEQUENCE [LARGE SCALE GENOMIC DNA]</scope>
    <source>
        <strain evidence="3 4">CCBAU 10071</strain>
    </source>
</reference>
<dbReference type="GO" id="GO:0016491">
    <property type="term" value="F:oxidoreductase activity"/>
    <property type="evidence" value="ECO:0007669"/>
    <property type="project" value="UniProtKB-KW"/>
</dbReference>
<organism evidence="3 4">
    <name type="scientific">Bradyrhizobium yuanmingense</name>
    <dbReference type="NCBI Taxonomy" id="108015"/>
    <lineage>
        <taxon>Bacteria</taxon>
        <taxon>Pseudomonadati</taxon>
        <taxon>Pseudomonadota</taxon>
        <taxon>Alphaproteobacteria</taxon>
        <taxon>Hyphomicrobiales</taxon>
        <taxon>Nitrobacteraceae</taxon>
        <taxon>Bradyrhizobium</taxon>
    </lineage>
</organism>
<dbReference type="RefSeq" id="WP_036025131.1">
    <property type="nucleotide sequence ID" value="NZ_FMAE01000010.1"/>
</dbReference>
<protein>
    <submittedName>
        <fullName evidence="3">Glycine/D-amino acid oxidase</fullName>
    </submittedName>
</protein>
<accession>A0A1C3XAI0</accession>
<evidence type="ECO:0000313" key="4">
    <source>
        <dbReference type="Proteomes" id="UP000183174"/>
    </source>
</evidence>
<dbReference type="SUPFAM" id="SSF51905">
    <property type="entry name" value="FAD/NAD(P)-binding domain"/>
    <property type="match status" value="1"/>
</dbReference>
<sequence>MHAPRVDEKATPYWWEAAPLKPLPRQPLPKRLDVLIVGAGYAGLSAGLTLAREGRSVAAFDAMDPGEGASTRNGGITSGSIRPDYATLTKRFGEEKALAIEAEGKAAREFLYDFIKTEGLACDFQPVGQFKGAFGYEQYEAMARTAERLAKRLGIEAYAVPYAEQRKYIGTDVYRGGTVRMDIGGLHPAKFHAELLRVALTSGLAVHARTPVTSIERDGAFRVVTAAGPVQARQVLVCTNGYTDGAVPFLRRRLVPVRSRIIATEELAPDVMARLMPKGMMITENREVGFYYRPSPDGRRILLGGRDSSRVGDPIAPKLLLRKGLVNLFPELESVRLSHSWFGNVAMNRDMIPRIFEQDGIVYATGFCGSGVVWAPWVGMHAAHKLMGHDAQACTAFDFRPPAFIPFYRGNRWFMSAFIQGYRMRDRIALWRASR</sequence>
<gene>
    <name evidence="3" type="ORF">GA0061099_1010260</name>
</gene>
<dbReference type="Gene3D" id="3.30.9.10">
    <property type="entry name" value="D-Amino Acid Oxidase, subunit A, domain 2"/>
    <property type="match status" value="1"/>
</dbReference>
<feature type="domain" description="FAD dependent oxidoreductase" evidence="2">
    <location>
        <begin position="33"/>
        <end position="384"/>
    </location>
</feature>
<dbReference type="PANTHER" id="PTHR13847">
    <property type="entry name" value="SARCOSINE DEHYDROGENASE-RELATED"/>
    <property type="match status" value="1"/>
</dbReference>
<dbReference type="PANTHER" id="PTHR13847:SF281">
    <property type="entry name" value="FAD DEPENDENT OXIDOREDUCTASE DOMAIN-CONTAINING PROTEIN"/>
    <property type="match status" value="1"/>
</dbReference>
<evidence type="ECO:0000259" key="2">
    <source>
        <dbReference type="Pfam" id="PF01266"/>
    </source>
</evidence>
<dbReference type="Pfam" id="PF01266">
    <property type="entry name" value="DAO"/>
    <property type="match status" value="1"/>
</dbReference>
<dbReference type="Proteomes" id="UP000183174">
    <property type="component" value="Unassembled WGS sequence"/>
</dbReference>
<name>A0A1C3XAI0_9BRAD</name>
<dbReference type="GO" id="GO:0005737">
    <property type="term" value="C:cytoplasm"/>
    <property type="evidence" value="ECO:0007669"/>
    <property type="project" value="TreeGrafter"/>
</dbReference>
<dbReference type="Gene3D" id="3.50.50.60">
    <property type="entry name" value="FAD/NAD(P)-binding domain"/>
    <property type="match status" value="1"/>
</dbReference>
<dbReference type="AlphaFoldDB" id="A0A1C3XAI0"/>